<evidence type="ECO:0000256" key="1">
    <source>
        <dbReference type="ARBA" id="ARBA00010617"/>
    </source>
</evidence>
<dbReference type="AlphaFoldDB" id="A0A8X7Z279"/>
<dbReference type="EMBL" id="JAAWWB010000022">
    <property type="protein sequence ID" value="KAG6755440.1"/>
    <property type="molecule type" value="Genomic_DNA"/>
</dbReference>
<comment type="similarity">
    <text evidence="1">Belongs to the cytochrome P450 family.</text>
</comment>
<dbReference type="GO" id="GO:0016705">
    <property type="term" value="F:oxidoreductase activity, acting on paired donors, with incorporation or reduction of molecular oxygen"/>
    <property type="evidence" value="ECO:0007669"/>
    <property type="project" value="InterPro"/>
</dbReference>
<evidence type="ECO:0000256" key="2">
    <source>
        <dbReference type="ARBA" id="ARBA00022723"/>
    </source>
</evidence>
<evidence type="ECO:0008006" key="6">
    <source>
        <dbReference type="Google" id="ProtNLM"/>
    </source>
</evidence>
<dbReference type="GO" id="GO:0005506">
    <property type="term" value="F:iron ion binding"/>
    <property type="evidence" value="ECO:0007669"/>
    <property type="project" value="InterPro"/>
</dbReference>
<evidence type="ECO:0000256" key="3">
    <source>
        <dbReference type="ARBA" id="ARBA00023004"/>
    </source>
</evidence>
<dbReference type="GO" id="GO:0020037">
    <property type="term" value="F:heme binding"/>
    <property type="evidence" value="ECO:0007669"/>
    <property type="project" value="InterPro"/>
</dbReference>
<dbReference type="GO" id="GO:0004497">
    <property type="term" value="F:monooxygenase activity"/>
    <property type="evidence" value="ECO:0007669"/>
    <property type="project" value="InterPro"/>
</dbReference>
<accession>A0A8X7Z279</accession>
<protein>
    <recommendedName>
        <fullName evidence="6">Cytochrome P450</fullName>
    </recommendedName>
</protein>
<keyword evidence="5" id="KW-1185">Reference proteome</keyword>
<dbReference type="GO" id="GO:0016125">
    <property type="term" value="P:sterol metabolic process"/>
    <property type="evidence" value="ECO:0007669"/>
    <property type="project" value="TreeGrafter"/>
</dbReference>
<dbReference type="Proteomes" id="UP000886885">
    <property type="component" value="Chromosome 11D"/>
</dbReference>
<proteinExistence type="inferred from homology"/>
<keyword evidence="2" id="KW-0479">Metal-binding</keyword>
<dbReference type="PANTHER" id="PTHR24286">
    <property type="entry name" value="CYTOCHROME P450 26"/>
    <property type="match status" value="1"/>
</dbReference>
<dbReference type="InterPro" id="IPR001128">
    <property type="entry name" value="Cyt_P450"/>
</dbReference>
<evidence type="ECO:0000313" key="5">
    <source>
        <dbReference type="Proteomes" id="UP000886885"/>
    </source>
</evidence>
<gene>
    <name evidence="4" type="ORF">POTOM_041266</name>
</gene>
<name>A0A8X7Z279_POPTO</name>
<comment type="caution">
    <text evidence="4">The sequence shown here is derived from an EMBL/GenBank/DDBJ whole genome shotgun (WGS) entry which is preliminary data.</text>
</comment>
<evidence type="ECO:0000313" key="4">
    <source>
        <dbReference type="EMBL" id="KAG6755440.1"/>
    </source>
</evidence>
<organism evidence="4 5">
    <name type="scientific">Populus tomentosa</name>
    <name type="common">Chinese white poplar</name>
    <dbReference type="NCBI Taxonomy" id="118781"/>
    <lineage>
        <taxon>Eukaryota</taxon>
        <taxon>Viridiplantae</taxon>
        <taxon>Streptophyta</taxon>
        <taxon>Embryophyta</taxon>
        <taxon>Tracheophyta</taxon>
        <taxon>Spermatophyta</taxon>
        <taxon>Magnoliopsida</taxon>
        <taxon>eudicotyledons</taxon>
        <taxon>Gunneridae</taxon>
        <taxon>Pentapetalae</taxon>
        <taxon>rosids</taxon>
        <taxon>fabids</taxon>
        <taxon>Malpighiales</taxon>
        <taxon>Salicaceae</taxon>
        <taxon>Saliceae</taxon>
        <taxon>Populus</taxon>
    </lineage>
</organism>
<dbReference type="PANTHER" id="PTHR24286:SF190">
    <property type="entry name" value="CYTOCHROME P450"/>
    <property type="match status" value="1"/>
</dbReference>
<keyword evidence="3" id="KW-0408">Iron</keyword>
<reference evidence="4" key="1">
    <citation type="journal article" date="2020" name="bioRxiv">
        <title>Hybrid origin of Populus tomentosa Carr. identified through genome sequencing and phylogenomic analysis.</title>
        <authorList>
            <person name="An X."/>
            <person name="Gao K."/>
            <person name="Chen Z."/>
            <person name="Li J."/>
            <person name="Yang X."/>
            <person name="Yang X."/>
            <person name="Zhou J."/>
            <person name="Guo T."/>
            <person name="Zhao T."/>
            <person name="Huang S."/>
            <person name="Miao D."/>
            <person name="Khan W.U."/>
            <person name="Rao P."/>
            <person name="Ye M."/>
            <person name="Lei B."/>
            <person name="Liao W."/>
            <person name="Wang J."/>
            <person name="Ji L."/>
            <person name="Li Y."/>
            <person name="Guo B."/>
            <person name="Mustafa N.S."/>
            <person name="Li S."/>
            <person name="Yun Q."/>
            <person name="Keller S.R."/>
            <person name="Mao J."/>
            <person name="Zhang R."/>
            <person name="Strauss S.H."/>
        </authorList>
    </citation>
    <scope>NUCLEOTIDE SEQUENCE</scope>
    <source>
        <strain evidence="4">GM15</strain>
        <tissue evidence="4">Leaf</tissue>
    </source>
</reference>
<dbReference type="OrthoDB" id="3945418at2759"/>
<sequence length="261" mass="29773">MILGDRCIAELCGQDHKRIRDALLSFLKPESLRNYVGKMDEEVRMHMEMHWQGKQEITMIGGIWSVPINLPFTRFNRGLRASARVRNFLMDLIAEKRTELRKGADPHQDLITCLLSTRDQNNGEEMTEKEIVDNVILVLTAGHDTSAILTTFLIRIFWTMNMTHMDDSIFTEPSKLDPTRFDNQASIPPYSCIAFGAGPQMCPGYEFAKIESLVTIHYLVTQFTWKLCADTGFSRNPRHLSSKGLPIQITPMEYPPIQGVP</sequence>
<dbReference type="Pfam" id="PF00067">
    <property type="entry name" value="p450"/>
    <property type="match status" value="2"/>
</dbReference>